<proteinExistence type="predicted"/>
<dbReference type="RefSeq" id="WP_231333746.1">
    <property type="nucleotide sequence ID" value="NZ_CP059572.1"/>
</dbReference>
<dbReference type="GO" id="GO:0016874">
    <property type="term" value="F:ligase activity"/>
    <property type="evidence" value="ECO:0007669"/>
    <property type="project" value="UniProtKB-KW"/>
</dbReference>
<name>A0ABX8QPP3_9ACTN</name>
<protein>
    <submittedName>
        <fullName evidence="1">2'-5' RNA ligase family protein</fullName>
    </submittedName>
</protein>
<dbReference type="Proteomes" id="UP001049518">
    <property type="component" value="Chromosome"/>
</dbReference>
<gene>
    <name evidence="1" type="ORF">AGRA3207_001408</name>
</gene>
<evidence type="ECO:0000313" key="2">
    <source>
        <dbReference type="Proteomes" id="UP001049518"/>
    </source>
</evidence>
<accession>A0ABX8QPP3</accession>
<dbReference type="SUPFAM" id="SSF55144">
    <property type="entry name" value="LigT-like"/>
    <property type="match status" value="1"/>
</dbReference>
<dbReference type="InterPro" id="IPR009097">
    <property type="entry name" value="Cyclic_Pdiesterase"/>
</dbReference>
<dbReference type="Pfam" id="PF13563">
    <property type="entry name" value="2_5_RNA_ligase2"/>
    <property type="match status" value="1"/>
</dbReference>
<keyword evidence="2" id="KW-1185">Reference proteome</keyword>
<dbReference type="Gene3D" id="3.90.1140.10">
    <property type="entry name" value="Cyclic phosphodiesterase"/>
    <property type="match status" value="1"/>
</dbReference>
<reference evidence="1" key="1">
    <citation type="submission" date="2020-07" db="EMBL/GenBank/DDBJ databases">
        <authorList>
            <person name="Tarantini F.S."/>
            <person name="Hong K.W."/>
            <person name="Chan K.G."/>
        </authorList>
    </citation>
    <scope>NUCLEOTIDE SEQUENCE</scope>
    <source>
        <strain evidence="1">32-07</strain>
    </source>
</reference>
<keyword evidence="1" id="KW-0436">Ligase</keyword>
<sequence>MTSAAETMRDHWWWRPGWQAGRRMYTWHFTFDGRHDVHRLVLAYQQRLAHISGLDPIPLEWLHLTTQGLAFADEITDETVDAVVAAVRARLADVPPATVTVGPAIVDPEVVRLRVEPAGALVPVRSAIRAAITEVVGEVGEGEEWHPHISVSYSNADGPLAPIAAVLAEELPPVHAQIDEVQLIILGRDEHCYTWETRAAVQLSK</sequence>
<evidence type="ECO:0000313" key="1">
    <source>
        <dbReference type="EMBL" id="QXJ20656.1"/>
    </source>
</evidence>
<organism evidence="1 2">
    <name type="scientific">Actinomadura graeca</name>
    <dbReference type="NCBI Taxonomy" id="2750812"/>
    <lineage>
        <taxon>Bacteria</taxon>
        <taxon>Bacillati</taxon>
        <taxon>Actinomycetota</taxon>
        <taxon>Actinomycetes</taxon>
        <taxon>Streptosporangiales</taxon>
        <taxon>Thermomonosporaceae</taxon>
        <taxon>Actinomadura</taxon>
    </lineage>
</organism>
<dbReference type="EMBL" id="CP059572">
    <property type="protein sequence ID" value="QXJ20656.1"/>
    <property type="molecule type" value="Genomic_DNA"/>
</dbReference>